<accession>A0ABV8VUE3</accession>
<dbReference type="InterPro" id="IPR003660">
    <property type="entry name" value="HAMP_dom"/>
</dbReference>
<keyword evidence="12" id="KW-0902">Two-component regulatory system</keyword>
<keyword evidence="7 17" id="KW-0812">Transmembrane</keyword>
<dbReference type="Pfam" id="PF02518">
    <property type="entry name" value="HATPase_c"/>
    <property type="match status" value="1"/>
</dbReference>
<evidence type="ECO:0000256" key="15">
    <source>
        <dbReference type="ARBA" id="ARBA00037219"/>
    </source>
</evidence>
<dbReference type="InterPro" id="IPR036890">
    <property type="entry name" value="HATPase_C_sf"/>
</dbReference>
<evidence type="ECO:0000256" key="9">
    <source>
        <dbReference type="ARBA" id="ARBA00022777"/>
    </source>
</evidence>
<dbReference type="CDD" id="cd06225">
    <property type="entry name" value="HAMP"/>
    <property type="match status" value="1"/>
</dbReference>
<proteinExistence type="predicted"/>
<dbReference type="PRINTS" id="PR00344">
    <property type="entry name" value="BCTRLSENSOR"/>
</dbReference>
<dbReference type="Proteomes" id="UP001595880">
    <property type="component" value="Unassembled WGS sequence"/>
</dbReference>
<gene>
    <name evidence="20" type="ORF">ACFOZ1_02550</name>
</gene>
<sequence length="461" mass="52357">MKSLYVKFVVMTIGIMISSGILAFFISNGYYQIKLKPFNDEKNTTIALDIATFLEEHPNIELDAYLNNVASVGYQFYLVDEEKVGSYYGEDFREQYLETSIIDTVLNGEIYHGIEEFPQQTFVTGFFANELANTIGVPITHNGTSYAMFIRPNIDLLFNEMHSLFAWILALTIVFSILLVLVSTKYLVKPITKLTKATKRLANGDFQVNLGTKRKDELGVLAQSFERMSYQLEQLDDMKNEFISNISHDIQSPLSNLKGYTNLLKKEDLEEQEKIEYIGVMDSEITRLSTLTKQLLLLASLDRKEAIVNMRTFDVADQLKGLIKSYQWMLDEKGIMISYSLPSTKIYGDPALLHTVWDNLLSNAIKYNYLNGSIDISLWVEEASMLIQVKDSGIGLNEKELNRIFDRFYRADLARTRTMEGTGLGLSIVRTIIALHNGDISVSSKEKEGTTFVISLPIDNQ</sequence>
<evidence type="ECO:0000256" key="13">
    <source>
        <dbReference type="ARBA" id="ARBA00023026"/>
    </source>
</evidence>
<dbReference type="InterPro" id="IPR050398">
    <property type="entry name" value="HssS/ArlS-like"/>
</dbReference>
<evidence type="ECO:0000256" key="16">
    <source>
        <dbReference type="ARBA" id="ARBA00040841"/>
    </source>
</evidence>
<dbReference type="InterPro" id="IPR004358">
    <property type="entry name" value="Sig_transdc_His_kin-like_C"/>
</dbReference>
<keyword evidence="8" id="KW-0547">Nucleotide-binding</keyword>
<evidence type="ECO:0000256" key="1">
    <source>
        <dbReference type="ARBA" id="ARBA00000085"/>
    </source>
</evidence>
<keyword evidence="21" id="KW-1185">Reference proteome</keyword>
<evidence type="ECO:0000256" key="14">
    <source>
        <dbReference type="ARBA" id="ARBA00023136"/>
    </source>
</evidence>
<evidence type="ECO:0000313" key="21">
    <source>
        <dbReference type="Proteomes" id="UP001595880"/>
    </source>
</evidence>
<evidence type="ECO:0000256" key="8">
    <source>
        <dbReference type="ARBA" id="ARBA00022741"/>
    </source>
</evidence>
<evidence type="ECO:0000256" key="6">
    <source>
        <dbReference type="ARBA" id="ARBA00022679"/>
    </source>
</evidence>
<dbReference type="Gene3D" id="6.10.340.10">
    <property type="match status" value="1"/>
</dbReference>
<keyword evidence="13" id="KW-0843">Virulence</keyword>
<evidence type="ECO:0000313" key="20">
    <source>
        <dbReference type="EMBL" id="MFC4386681.1"/>
    </source>
</evidence>
<evidence type="ECO:0000256" key="10">
    <source>
        <dbReference type="ARBA" id="ARBA00022840"/>
    </source>
</evidence>
<protein>
    <recommendedName>
        <fullName evidence="16">Heme sensor protein HssS</fullName>
        <ecNumber evidence="3">2.7.13.3</ecNumber>
    </recommendedName>
</protein>
<dbReference type="GO" id="GO:0016301">
    <property type="term" value="F:kinase activity"/>
    <property type="evidence" value="ECO:0007669"/>
    <property type="project" value="UniProtKB-KW"/>
</dbReference>
<dbReference type="EMBL" id="JBHSDV010000001">
    <property type="protein sequence ID" value="MFC4386681.1"/>
    <property type="molecule type" value="Genomic_DNA"/>
</dbReference>
<organism evidence="20 21">
    <name type="scientific">Gracilibacillus marinus</name>
    <dbReference type="NCBI Taxonomy" id="630535"/>
    <lineage>
        <taxon>Bacteria</taxon>
        <taxon>Bacillati</taxon>
        <taxon>Bacillota</taxon>
        <taxon>Bacilli</taxon>
        <taxon>Bacillales</taxon>
        <taxon>Bacillaceae</taxon>
        <taxon>Gracilibacillus</taxon>
    </lineage>
</organism>
<dbReference type="Gene3D" id="3.30.565.10">
    <property type="entry name" value="Histidine kinase-like ATPase, C-terminal domain"/>
    <property type="match status" value="1"/>
</dbReference>
<dbReference type="PANTHER" id="PTHR45528:SF11">
    <property type="entry name" value="HISTIDINE KINASE"/>
    <property type="match status" value="1"/>
</dbReference>
<evidence type="ECO:0000256" key="7">
    <source>
        <dbReference type="ARBA" id="ARBA00022692"/>
    </source>
</evidence>
<dbReference type="PROSITE" id="PS50109">
    <property type="entry name" value="HIS_KIN"/>
    <property type="match status" value="1"/>
</dbReference>
<dbReference type="SMART" id="SM00387">
    <property type="entry name" value="HATPase_c"/>
    <property type="match status" value="1"/>
</dbReference>
<dbReference type="SMART" id="SM00388">
    <property type="entry name" value="HisKA"/>
    <property type="match status" value="1"/>
</dbReference>
<keyword evidence="4" id="KW-1003">Cell membrane</keyword>
<evidence type="ECO:0000259" key="19">
    <source>
        <dbReference type="PROSITE" id="PS50885"/>
    </source>
</evidence>
<dbReference type="SUPFAM" id="SSF47384">
    <property type="entry name" value="Homodimeric domain of signal transducing histidine kinase"/>
    <property type="match status" value="1"/>
</dbReference>
<dbReference type="InterPro" id="IPR005467">
    <property type="entry name" value="His_kinase_dom"/>
</dbReference>
<dbReference type="InterPro" id="IPR003661">
    <property type="entry name" value="HisK_dim/P_dom"/>
</dbReference>
<dbReference type="PROSITE" id="PS50885">
    <property type="entry name" value="HAMP"/>
    <property type="match status" value="1"/>
</dbReference>
<evidence type="ECO:0000256" key="3">
    <source>
        <dbReference type="ARBA" id="ARBA00012438"/>
    </source>
</evidence>
<comment type="subcellular location">
    <subcellularLocation>
        <location evidence="2">Cell membrane</location>
        <topology evidence="2">Multi-pass membrane protein</topology>
    </subcellularLocation>
</comment>
<keyword evidence="9 20" id="KW-0418">Kinase</keyword>
<dbReference type="InterPro" id="IPR036097">
    <property type="entry name" value="HisK_dim/P_sf"/>
</dbReference>
<dbReference type="InterPro" id="IPR003594">
    <property type="entry name" value="HATPase_dom"/>
</dbReference>
<name>A0ABV8VUE3_9BACI</name>
<comment type="caution">
    <text evidence="20">The sequence shown here is derived from an EMBL/GenBank/DDBJ whole genome shotgun (WGS) entry which is preliminary data.</text>
</comment>
<feature type="domain" description="HAMP" evidence="19">
    <location>
        <begin position="185"/>
        <end position="237"/>
    </location>
</feature>
<keyword evidence="11 17" id="KW-1133">Transmembrane helix</keyword>
<feature type="transmembrane region" description="Helical" evidence="17">
    <location>
        <begin position="6"/>
        <end position="26"/>
    </location>
</feature>
<dbReference type="Pfam" id="PF00512">
    <property type="entry name" value="HisKA"/>
    <property type="match status" value="1"/>
</dbReference>
<dbReference type="Pfam" id="PF00672">
    <property type="entry name" value="HAMP"/>
    <property type="match status" value="1"/>
</dbReference>
<feature type="transmembrane region" description="Helical" evidence="17">
    <location>
        <begin position="164"/>
        <end position="188"/>
    </location>
</feature>
<evidence type="ECO:0000256" key="11">
    <source>
        <dbReference type="ARBA" id="ARBA00022989"/>
    </source>
</evidence>
<evidence type="ECO:0000259" key="18">
    <source>
        <dbReference type="PROSITE" id="PS50109"/>
    </source>
</evidence>
<keyword evidence="14 17" id="KW-0472">Membrane</keyword>
<dbReference type="Gene3D" id="1.10.287.130">
    <property type="match status" value="1"/>
</dbReference>
<keyword evidence="10" id="KW-0067">ATP-binding</keyword>
<dbReference type="SUPFAM" id="SSF158472">
    <property type="entry name" value="HAMP domain-like"/>
    <property type="match status" value="1"/>
</dbReference>
<comment type="catalytic activity">
    <reaction evidence="1">
        <text>ATP + protein L-histidine = ADP + protein N-phospho-L-histidine.</text>
        <dbReference type="EC" id="2.7.13.3"/>
    </reaction>
</comment>
<keyword evidence="6" id="KW-0808">Transferase</keyword>
<evidence type="ECO:0000256" key="5">
    <source>
        <dbReference type="ARBA" id="ARBA00022553"/>
    </source>
</evidence>
<evidence type="ECO:0000256" key="4">
    <source>
        <dbReference type="ARBA" id="ARBA00022475"/>
    </source>
</evidence>
<dbReference type="RefSeq" id="WP_390195509.1">
    <property type="nucleotide sequence ID" value="NZ_JBHSDV010000001.1"/>
</dbReference>
<reference evidence="21" key="1">
    <citation type="journal article" date="2019" name="Int. J. Syst. Evol. Microbiol.">
        <title>The Global Catalogue of Microorganisms (GCM) 10K type strain sequencing project: providing services to taxonomists for standard genome sequencing and annotation.</title>
        <authorList>
            <consortium name="The Broad Institute Genomics Platform"/>
            <consortium name="The Broad Institute Genome Sequencing Center for Infectious Disease"/>
            <person name="Wu L."/>
            <person name="Ma J."/>
        </authorList>
    </citation>
    <scope>NUCLEOTIDE SEQUENCE [LARGE SCALE GENOMIC DNA]</scope>
    <source>
        <strain evidence="21">KACC 14058</strain>
    </source>
</reference>
<dbReference type="EC" id="2.7.13.3" evidence="3"/>
<keyword evidence="5" id="KW-0597">Phosphoprotein</keyword>
<dbReference type="PANTHER" id="PTHR45528">
    <property type="entry name" value="SENSOR HISTIDINE KINASE CPXA"/>
    <property type="match status" value="1"/>
</dbReference>
<dbReference type="SMART" id="SM00304">
    <property type="entry name" value="HAMP"/>
    <property type="match status" value="1"/>
</dbReference>
<dbReference type="CDD" id="cd00082">
    <property type="entry name" value="HisKA"/>
    <property type="match status" value="1"/>
</dbReference>
<evidence type="ECO:0000256" key="12">
    <source>
        <dbReference type="ARBA" id="ARBA00023012"/>
    </source>
</evidence>
<comment type="function">
    <text evidence="15">Member of the two-component regulatory system HssS/HssR involved in intracellular heme homeostasis and tempering of staphylococcal virulence. HssS functions as a heme sensor histidine kinase which is autophosphorylated at a histidine residue and transfers its phosphate group to an aspartate residue of HssR. HssR/HssS activates the expression of hrtAB, an efflux pump, in response to extracellular heme, hemin, hemoglobin or blood.</text>
</comment>
<evidence type="ECO:0000256" key="2">
    <source>
        <dbReference type="ARBA" id="ARBA00004651"/>
    </source>
</evidence>
<evidence type="ECO:0000256" key="17">
    <source>
        <dbReference type="SAM" id="Phobius"/>
    </source>
</evidence>
<dbReference type="SUPFAM" id="SSF55874">
    <property type="entry name" value="ATPase domain of HSP90 chaperone/DNA topoisomerase II/histidine kinase"/>
    <property type="match status" value="1"/>
</dbReference>
<feature type="domain" description="Histidine kinase" evidence="18">
    <location>
        <begin position="245"/>
        <end position="460"/>
    </location>
</feature>